<dbReference type="Gene3D" id="3.20.20.100">
    <property type="entry name" value="NADP-dependent oxidoreductase domain"/>
    <property type="match status" value="1"/>
</dbReference>
<evidence type="ECO:0000259" key="4">
    <source>
        <dbReference type="PROSITE" id="PS51379"/>
    </source>
</evidence>
<feature type="domain" description="4Fe-4S ferredoxin-type" evidence="4">
    <location>
        <begin position="336"/>
        <end position="365"/>
    </location>
</feature>
<dbReference type="SUPFAM" id="SSF51430">
    <property type="entry name" value="NAD(P)-linked oxidoreductase"/>
    <property type="match status" value="1"/>
</dbReference>
<dbReference type="EMBL" id="PPTU01000020">
    <property type="protein sequence ID" value="RDB68440.1"/>
    <property type="molecule type" value="Genomic_DNA"/>
</dbReference>
<dbReference type="GO" id="GO:0051536">
    <property type="term" value="F:iron-sulfur cluster binding"/>
    <property type="evidence" value="ECO:0007669"/>
    <property type="project" value="UniProtKB-KW"/>
</dbReference>
<dbReference type="PANTHER" id="PTHR43312">
    <property type="entry name" value="D-THREO-ALDOSE 1-DEHYDROGENASE"/>
    <property type="match status" value="1"/>
</dbReference>
<sequence length="375" mass="41302">MRPEFETTPKLGFGCMRLPLTDPADQQSIDLEQFKQMVDAFIEGGGTYFDTAFVYHEGASEKALKEALVKRYPRDAYTVATKCLAWAAPSAEEAKSNLATSLERMGLDYVDFYLLHNVGGERTAKFDAYGMWDFALDAKERGLIRNVGFSMHDGPDALDALLTAHPQMDFVQLQVNYLDWDDPVVEARRCMEVAAKHGVPVVIMEPARGGRLVELPQRVADVLRAANPDASLASWAYRFCCNQPNVLTVLSGMSNLDQVRQNVADYQANRPFSPEEQQALDAAVETLRGMASVPCTNCRYCVKDCPQGVVIPTILGLLNLELMTENRDFAKGLYSWQAAPGPASSCIACGACEAMCPQGIDIVHQLEVAAEHFEG</sequence>
<keyword evidence="1" id="KW-0479">Metal-binding</keyword>
<evidence type="ECO:0000256" key="2">
    <source>
        <dbReference type="ARBA" id="ARBA00023004"/>
    </source>
</evidence>
<dbReference type="AlphaFoldDB" id="A0A369M9N4"/>
<dbReference type="CDD" id="cd19096">
    <property type="entry name" value="AKR_Fe-S_oxidoreductase"/>
    <property type="match status" value="1"/>
</dbReference>
<dbReference type="Gene3D" id="3.30.70.20">
    <property type="match status" value="1"/>
</dbReference>
<dbReference type="GO" id="GO:0046872">
    <property type="term" value="F:metal ion binding"/>
    <property type="evidence" value="ECO:0007669"/>
    <property type="project" value="UniProtKB-KW"/>
</dbReference>
<dbReference type="RefSeq" id="WP_114534392.1">
    <property type="nucleotide sequence ID" value="NZ_CP089334.1"/>
</dbReference>
<name>A0A369M9N4_EGGLN</name>
<keyword evidence="2" id="KW-0408">Iron</keyword>
<dbReference type="InterPro" id="IPR053135">
    <property type="entry name" value="AKR2_Oxidoreductase"/>
</dbReference>
<evidence type="ECO:0000313" key="5">
    <source>
        <dbReference type="EMBL" id="RDB68440.1"/>
    </source>
</evidence>
<comment type="caution">
    <text evidence="5">The sequence shown here is derived from an EMBL/GenBank/DDBJ whole genome shotgun (WGS) entry which is preliminary data.</text>
</comment>
<dbReference type="Pfam" id="PF13187">
    <property type="entry name" value="Fer4_9"/>
    <property type="match status" value="1"/>
</dbReference>
<dbReference type="Proteomes" id="UP000253970">
    <property type="component" value="Unassembled WGS sequence"/>
</dbReference>
<dbReference type="Pfam" id="PF00248">
    <property type="entry name" value="Aldo_ket_red"/>
    <property type="match status" value="1"/>
</dbReference>
<dbReference type="InterPro" id="IPR023210">
    <property type="entry name" value="NADP_OxRdtase_dom"/>
</dbReference>
<reference evidence="5 6" key="1">
    <citation type="journal article" date="2018" name="Elife">
        <title>Discovery and characterization of a prevalent human gut bacterial enzyme sufficient for the inactivation of a family of plant toxins.</title>
        <authorList>
            <person name="Koppel N."/>
            <person name="Bisanz J.E."/>
            <person name="Pandelia M.E."/>
            <person name="Turnbaugh P.J."/>
            <person name="Balskus E.P."/>
        </authorList>
    </citation>
    <scope>NUCLEOTIDE SEQUENCE [LARGE SCALE GENOMIC DNA]</scope>
    <source>
        <strain evidence="5 6">W1 BHI 6</strain>
    </source>
</reference>
<dbReference type="InterPro" id="IPR017900">
    <property type="entry name" value="4Fe4S_Fe_S_CS"/>
</dbReference>
<dbReference type="SUPFAM" id="SSF46548">
    <property type="entry name" value="alpha-helical ferredoxin"/>
    <property type="match status" value="1"/>
</dbReference>
<dbReference type="PROSITE" id="PS51379">
    <property type="entry name" value="4FE4S_FER_2"/>
    <property type="match status" value="1"/>
</dbReference>
<gene>
    <name evidence="5" type="ORF">C1875_11605</name>
</gene>
<keyword evidence="3" id="KW-0411">Iron-sulfur</keyword>
<protein>
    <submittedName>
        <fullName evidence="5">Fe-S oxidoreductase</fullName>
    </submittedName>
</protein>
<dbReference type="InterPro" id="IPR036812">
    <property type="entry name" value="NAD(P)_OxRdtase_dom_sf"/>
</dbReference>
<accession>A0A369M9N4</accession>
<evidence type="ECO:0000313" key="6">
    <source>
        <dbReference type="Proteomes" id="UP000253970"/>
    </source>
</evidence>
<organism evidence="5 6">
    <name type="scientific">Eggerthella lenta</name>
    <name type="common">Eubacterium lentum</name>
    <dbReference type="NCBI Taxonomy" id="84112"/>
    <lineage>
        <taxon>Bacteria</taxon>
        <taxon>Bacillati</taxon>
        <taxon>Actinomycetota</taxon>
        <taxon>Coriobacteriia</taxon>
        <taxon>Eggerthellales</taxon>
        <taxon>Eggerthellaceae</taxon>
        <taxon>Eggerthella</taxon>
    </lineage>
</organism>
<evidence type="ECO:0000256" key="3">
    <source>
        <dbReference type="ARBA" id="ARBA00023014"/>
    </source>
</evidence>
<proteinExistence type="predicted"/>
<evidence type="ECO:0000256" key="1">
    <source>
        <dbReference type="ARBA" id="ARBA00022723"/>
    </source>
</evidence>
<dbReference type="PANTHER" id="PTHR43312:SF2">
    <property type="entry name" value="OXIDOREDUCTASE"/>
    <property type="match status" value="1"/>
</dbReference>
<dbReference type="PROSITE" id="PS00198">
    <property type="entry name" value="4FE4S_FER_1"/>
    <property type="match status" value="1"/>
</dbReference>
<dbReference type="InterPro" id="IPR017896">
    <property type="entry name" value="4Fe4S_Fe-S-bd"/>
</dbReference>